<dbReference type="PANTHER" id="PTHR36573">
    <property type="entry name" value="INTERMEMBRANE PHOSPHOLIPID TRANSPORT SYSTEM BINDING PROTEIN MLAC"/>
    <property type="match status" value="1"/>
</dbReference>
<sequence>MENFMKKAFFTYFVAIAVSLVGAVSTGHANQLDEKDPYAMVQGVASVTFDRIKREKSNIAANPEVLRDIMKEELLPYVDYKFSAFKVLGKYVTKAEKEQLQEFVEVFREYLVTTYAVAMGYYDDQVVIFEPASDYENDSNVTVRAIVKDDDRPDIKIAFKVRKDRKTNEWKAWDMVAEGISMLSSKQSEFESILRQQGIDKVIELMREKIQQPIVMDKDKKNN</sequence>
<keyword evidence="1" id="KW-0732">Signal</keyword>
<reference evidence="2 3" key="1">
    <citation type="journal article" date="2019" name="Int. J. Syst. Evol. Microbiol.">
        <title>The Global Catalogue of Microorganisms (GCM) 10K type strain sequencing project: providing services to taxonomists for standard genome sequencing and annotation.</title>
        <authorList>
            <consortium name="The Broad Institute Genomics Platform"/>
            <consortium name="The Broad Institute Genome Sequencing Center for Infectious Disease"/>
            <person name="Wu L."/>
            <person name="Ma J."/>
        </authorList>
    </citation>
    <scope>NUCLEOTIDE SEQUENCE [LARGE SCALE GENOMIC DNA]</scope>
    <source>
        <strain evidence="2 3">JCM 15896</strain>
    </source>
</reference>
<feature type="chain" id="PRO_5045469489" evidence="1">
    <location>
        <begin position="30"/>
        <end position="223"/>
    </location>
</feature>
<proteinExistence type="predicted"/>
<accession>A0ABN1LTU6</accession>
<feature type="signal peptide" evidence="1">
    <location>
        <begin position="1"/>
        <end position="29"/>
    </location>
</feature>
<gene>
    <name evidence="2" type="primary">mlaC</name>
    <name evidence="2" type="ORF">GCM10009114_36520</name>
</gene>
<organism evidence="2 3">
    <name type="scientific">Aliiglaciecola litoralis</name>
    <dbReference type="NCBI Taxonomy" id="582857"/>
    <lineage>
        <taxon>Bacteria</taxon>
        <taxon>Pseudomonadati</taxon>
        <taxon>Pseudomonadota</taxon>
        <taxon>Gammaproteobacteria</taxon>
        <taxon>Alteromonadales</taxon>
        <taxon>Alteromonadaceae</taxon>
        <taxon>Aliiglaciecola</taxon>
    </lineage>
</organism>
<dbReference type="Gene3D" id="3.10.450.710">
    <property type="entry name" value="Tgt2/MlaC"/>
    <property type="match status" value="1"/>
</dbReference>
<dbReference type="InterPro" id="IPR042245">
    <property type="entry name" value="Tgt2/MlaC_sf"/>
</dbReference>
<name>A0ABN1LTU6_9ALTE</name>
<dbReference type="InterPro" id="IPR008869">
    <property type="entry name" value="MlaC/ttg2D"/>
</dbReference>
<evidence type="ECO:0000256" key="1">
    <source>
        <dbReference type="SAM" id="SignalP"/>
    </source>
</evidence>
<keyword evidence="3" id="KW-1185">Reference proteome</keyword>
<comment type="caution">
    <text evidence="2">The sequence shown here is derived from an EMBL/GenBank/DDBJ whole genome shotgun (WGS) entry which is preliminary data.</text>
</comment>
<protein>
    <submittedName>
        <fullName evidence="2">Phospholipid-binding protein MlaC</fullName>
    </submittedName>
</protein>
<dbReference type="Proteomes" id="UP001500359">
    <property type="component" value="Unassembled WGS sequence"/>
</dbReference>
<dbReference type="PANTHER" id="PTHR36573:SF1">
    <property type="entry name" value="INTERMEMBRANE PHOSPHOLIPID TRANSPORT SYSTEM BINDING PROTEIN MLAC"/>
    <property type="match status" value="1"/>
</dbReference>
<dbReference type="PIRSF" id="PIRSF004649">
    <property type="entry name" value="MlaC"/>
    <property type="match status" value="1"/>
</dbReference>
<dbReference type="Pfam" id="PF05494">
    <property type="entry name" value="MlaC"/>
    <property type="match status" value="1"/>
</dbReference>
<evidence type="ECO:0000313" key="2">
    <source>
        <dbReference type="EMBL" id="GAA0860214.1"/>
    </source>
</evidence>
<evidence type="ECO:0000313" key="3">
    <source>
        <dbReference type="Proteomes" id="UP001500359"/>
    </source>
</evidence>
<dbReference type="EMBL" id="BAAAFD010000020">
    <property type="protein sequence ID" value="GAA0860214.1"/>
    <property type="molecule type" value="Genomic_DNA"/>
</dbReference>